<keyword evidence="1" id="KW-0732">Signal</keyword>
<organism evidence="2 3">
    <name type="scientific">Streptomyces fagopyri</name>
    <dbReference type="NCBI Taxonomy" id="2662397"/>
    <lineage>
        <taxon>Bacteria</taxon>
        <taxon>Bacillati</taxon>
        <taxon>Actinomycetota</taxon>
        <taxon>Actinomycetes</taxon>
        <taxon>Kitasatosporales</taxon>
        <taxon>Streptomycetaceae</taxon>
        <taxon>Streptomyces</taxon>
    </lineage>
</organism>
<gene>
    <name evidence="2" type="ORF">GFH48_10730</name>
</gene>
<name>A0A5Q0L9Q0_9ACTN</name>
<accession>A0A5Q0L9Q0</accession>
<feature type="signal peptide" evidence="1">
    <location>
        <begin position="1"/>
        <end position="39"/>
    </location>
</feature>
<reference evidence="2 3" key="1">
    <citation type="submission" date="2019-10" db="EMBL/GenBank/DDBJ databases">
        <title>A novel species.</title>
        <authorList>
            <person name="Gao J."/>
        </authorList>
    </citation>
    <scope>NUCLEOTIDE SEQUENCE [LARGE SCALE GENOMIC DNA]</scope>
    <source>
        <strain evidence="2 3">QMT-28</strain>
    </source>
</reference>
<feature type="chain" id="PRO_5025017453" description="Secreted protein" evidence="1">
    <location>
        <begin position="40"/>
        <end position="458"/>
    </location>
</feature>
<dbReference type="KEGG" id="sfy:GFH48_10730"/>
<keyword evidence="3" id="KW-1185">Reference proteome</keyword>
<evidence type="ECO:0000256" key="1">
    <source>
        <dbReference type="SAM" id="SignalP"/>
    </source>
</evidence>
<dbReference type="AlphaFoldDB" id="A0A5Q0L9Q0"/>
<proteinExistence type="predicted"/>
<evidence type="ECO:0000313" key="2">
    <source>
        <dbReference type="EMBL" id="QFZ73651.1"/>
    </source>
</evidence>
<protein>
    <recommendedName>
        <fullName evidence="4">Secreted protein</fullName>
    </recommendedName>
</protein>
<evidence type="ECO:0008006" key="4">
    <source>
        <dbReference type="Google" id="ProtNLM"/>
    </source>
</evidence>
<dbReference type="EMBL" id="CP045643">
    <property type="protein sequence ID" value="QFZ73651.1"/>
    <property type="molecule type" value="Genomic_DNA"/>
</dbReference>
<dbReference type="RefSeq" id="WP_153288011.1">
    <property type="nucleotide sequence ID" value="NZ_CP045643.1"/>
</dbReference>
<dbReference type="Proteomes" id="UP000326179">
    <property type="component" value="Chromosome"/>
</dbReference>
<sequence length="458" mass="47843">MKHRGRHRRQRRGQALRATLAGTALALTAAATLISTSQATGSNSPGALTPLGSAAAAGGFRLHENLVAEDTLATLTKNMGGNVGVSGVLADTDHVMRDRAGCSGAERAALPLEPVATRAYCWAGDDARTRQWRPASVTTSGDADDDGRWGAQRVILAGWTHDDRAAGATAGDRGLARIAVIDASDPRALTYRWVLLVAPRDGGSDFDAVRSRMSGMVWYQGKLIVTGRNGAGRDDALLVFDLHHILKAGVNSGAVGRVGSGYSAHGYQYVLPAVGSYSPAGDTCGSATGTVPCFGSLSLDRTSTPDSLVATEASGTGGGERTRIWRYSYSSVAGREGLLRSDSVGRVDADEAYTTKATGLSGVLSHTPAGTRRADWYVGHTPDSGGRHGTLWRQSGNGAEAVRCSGDQSYACWGQHTASLSYWQETGELWTLSGAGTDTTPERTLYSVPLTSVDGSLG</sequence>
<evidence type="ECO:0000313" key="3">
    <source>
        <dbReference type="Proteomes" id="UP000326179"/>
    </source>
</evidence>